<reference evidence="8" key="1">
    <citation type="journal article" date="2020" name="Stud. Mycol.">
        <title>101 Dothideomycetes genomes: a test case for predicting lifestyles and emergence of pathogens.</title>
        <authorList>
            <person name="Haridas S."/>
            <person name="Albert R."/>
            <person name="Binder M."/>
            <person name="Bloem J."/>
            <person name="Labutti K."/>
            <person name="Salamov A."/>
            <person name="Andreopoulos B."/>
            <person name="Baker S."/>
            <person name="Barry K."/>
            <person name="Bills G."/>
            <person name="Bluhm B."/>
            <person name="Cannon C."/>
            <person name="Castanera R."/>
            <person name="Culley D."/>
            <person name="Daum C."/>
            <person name="Ezra D."/>
            <person name="Gonzalez J."/>
            <person name="Henrissat B."/>
            <person name="Kuo A."/>
            <person name="Liang C."/>
            <person name="Lipzen A."/>
            <person name="Lutzoni F."/>
            <person name="Magnuson J."/>
            <person name="Mondo S."/>
            <person name="Nolan M."/>
            <person name="Ohm R."/>
            <person name="Pangilinan J."/>
            <person name="Park H.-J."/>
            <person name="Ramirez L."/>
            <person name="Alfaro M."/>
            <person name="Sun H."/>
            <person name="Tritt A."/>
            <person name="Yoshinaga Y."/>
            <person name="Zwiers L.-H."/>
            <person name="Turgeon B."/>
            <person name="Goodwin S."/>
            <person name="Spatafora J."/>
            <person name="Crous P."/>
            <person name="Grigoriev I."/>
        </authorList>
    </citation>
    <scope>NUCLEOTIDE SEQUENCE</scope>
    <source>
        <strain evidence="8">CBS 122368</strain>
    </source>
</reference>
<sequence>MSMDSYNPDMEIDSIEIQQPPVRPAPSRRNADKPPKLRSSCDICASAKVKCDRERPCCQRCINSGMRCNYSVSRRMGKPPRKDANGNPLPKKSDLKKEERRTSALSTPERDSNNQNIFDEQFAAGIPDPLNDLGFEHSLLNFEQSPTLPWHDLNFMSDPNNFPSGDAFLSTSALMALENSVNFMDNWGSVEQGDDLSRVTSNSSEPFSTQPTEASPTPSPRLPQPQHPHRPGHSRKESCHNLASATLQNLHLPQNFCQSNPTSAPGGLAPTSSIDQVLATNRRAIQTFHQLLQCPCSSNSGMVLGLSLIILKILSCYSAIGRSTSTRTGTAGSVTSEYTSGTSTPWEDREMVMDIPISMGAYQIDAEDEMHLKLQLVINELRKVSKLIDSFQGRYCRGAPGGDGIYGALEKFLRAELKAASKELNNALRNSEDM</sequence>
<proteinExistence type="predicted"/>
<dbReference type="PROSITE" id="PS00463">
    <property type="entry name" value="ZN2_CY6_FUNGAL_1"/>
    <property type="match status" value="1"/>
</dbReference>
<keyword evidence="5" id="KW-0539">Nucleus</keyword>
<dbReference type="GO" id="GO:0045122">
    <property type="term" value="P:aflatoxin biosynthetic process"/>
    <property type="evidence" value="ECO:0007669"/>
    <property type="project" value="InterPro"/>
</dbReference>
<dbReference type="PRINTS" id="PR00755">
    <property type="entry name" value="AFLATOXINBRP"/>
</dbReference>
<evidence type="ECO:0000256" key="5">
    <source>
        <dbReference type="ARBA" id="ARBA00023242"/>
    </source>
</evidence>
<dbReference type="EMBL" id="ML987189">
    <property type="protein sequence ID" value="KAF2255773.1"/>
    <property type="molecule type" value="Genomic_DNA"/>
</dbReference>
<dbReference type="SMART" id="SM00066">
    <property type="entry name" value="GAL4"/>
    <property type="match status" value="1"/>
</dbReference>
<dbReference type="GeneID" id="54589694"/>
<dbReference type="GO" id="GO:0008270">
    <property type="term" value="F:zinc ion binding"/>
    <property type="evidence" value="ECO:0007669"/>
    <property type="project" value="InterPro"/>
</dbReference>
<dbReference type="RefSeq" id="XP_033690777.1">
    <property type="nucleotide sequence ID" value="XM_033836364.1"/>
</dbReference>
<evidence type="ECO:0000256" key="6">
    <source>
        <dbReference type="SAM" id="MobiDB-lite"/>
    </source>
</evidence>
<feature type="compositionally biased region" description="Polar residues" evidence="6">
    <location>
        <begin position="198"/>
        <end position="214"/>
    </location>
</feature>
<organism evidence="8 9">
    <name type="scientific">Trematosphaeria pertusa</name>
    <dbReference type="NCBI Taxonomy" id="390896"/>
    <lineage>
        <taxon>Eukaryota</taxon>
        <taxon>Fungi</taxon>
        <taxon>Dikarya</taxon>
        <taxon>Ascomycota</taxon>
        <taxon>Pezizomycotina</taxon>
        <taxon>Dothideomycetes</taxon>
        <taxon>Pleosporomycetidae</taxon>
        <taxon>Pleosporales</taxon>
        <taxon>Massarineae</taxon>
        <taxon>Trematosphaeriaceae</taxon>
        <taxon>Trematosphaeria</taxon>
    </lineage>
</organism>
<keyword evidence="9" id="KW-1185">Reference proteome</keyword>
<evidence type="ECO:0000256" key="3">
    <source>
        <dbReference type="ARBA" id="ARBA00023125"/>
    </source>
</evidence>
<dbReference type="OrthoDB" id="2328572at2759"/>
<dbReference type="InterPro" id="IPR013700">
    <property type="entry name" value="AflR"/>
</dbReference>
<keyword evidence="3" id="KW-0238">DNA-binding</keyword>
<dbReference type="PANTHER" id="PTHR31069:SF31">
    <property type="entry name" value="MONODICTYPHENONE CLUSTER TRANSCRIPTION FACTOR-RELATED"/>
    <property type="match status" value="1"/>
</dbReference>
<evidence type="ECO:0000256" key="1">
    <source>
        <dbReference type="ARBA" id="ARBA00022723"/>
    </source>
</evidence>
<keyword evidence="4" id="KW-0804">Transcription</keyword>
<dbReference type="InterPro" id="IPR050675">
    <property type="entry name" value="OAF3"/>
</dbReference>
<keyword evidence="1" id="KW-0479">Metal-binding</keyword>
<accession>A0A6A6J2U2</accession>
<feature type="region of interest" description="Disordered" evidence="6">
    <location>
        <begin position="194"/>
        <end position="237"/>
    </location>
</feature>
<dbReference type="InterPro" id="IPR036864">
    <property type="entry name" value="Zn2-C6_fun-type_DNA-bd_sf"/>
</dbReference>
<evidence type="ECO:0000313" key="9">
    <source>
        <dbReference type="Proteomes" id="UP000800094"/>
    </source>
</evidence>
<feature type="region of interest" description="Disordered" evidence="6">
    <location>
        <begin position="72"/>
        <end position="116"/>
    </location>
</feature>
<dbReference type="PANTHER" id="PTHR31069">
    <property type="entry name" value="OLEATE-ACTIVATED TRANSCRIPTION FACTOR 1-RELATED"/>
    <property type="match status" value="1"/>
</dbReference>
<keyword evidence="2" id="KW-0805">Transcription regulation</keyword>
<feature type="region of interest" description="Disordered" evidence="6">
    <location>
        <begin position="1"/>
        <end position="38"/>
    </location>
</feature>
<dbReference type="Proteomes" id="UP000800094">
    <property type="component" value="Unassembled WGS sequence"/>
</dbReference>
<dbReference type="AlphaFoldDB" id="A0A6A6J2U2"/>
<evidence type="ECO:0000256" key="4">
    <source>
        <dbReference type="ARBA" id="ARBA00023163"/>
    </source>
</evidence>
<dbReference type="GO" id="GO:0003677">
    <property type="term" value="F:DNA binding"/>
    <property type="evidence" value="ECO:0007669"/>
    <property type="project" value="UniProtKB-KW"/>
</dbReference>
<dbReference type="Pfam" id="PF08493">
    <property type="entry name" value="AflR"/>
    <property type="match status" value="1"/>
</dbReference>
<evidence type="ECO:0000256" key="2">
    <source>
        <dbReference type="ARBA" id="ARBA00023015"/>
    </source>
</evidence>
<dbReference type="Gene3D" id="4.10.240.10">
    <property type="entry name" value="Zn(2)-C6 fungal-type DNA-binding domain"/>
    <property type="match status" value="1"/>
</dbReference>
<gene>
    <name evidence="8" type="ORF">BU26DRAFT_8136</name>
</gene>
<feature type="domain" description="Zn(2)-C6 fungal-type" evidence="7">
    <location>
        <begin position="40"/>
        <end position="70"/>
    </location>
</feature>
<feature type="compositionally biased region" description="Basic and acidic residues" evidence="6">
    <location>
        <begin position="91"/>
        <end position="112"/>
    </location>
</feature>
<dbReference type="PROSITE" id="PS50048">
    <property type="entry name" value="ZN2_CY6_FUNGAL_2"/>
    <property type="match status" value="1"/>
</dbReference>
<evidence type="ECO:0000259" key="7">
    <source>
        <dbReference type="PROSITE" id="PS50048"/>
    </source>
</evidence>
<name>A0A6A6J2U2_9PLEO</name>
<dbReference type="Pfam" id="PF00172">
    <property type="entry name" value="Zn_clus"/>
    <property type="match status" value="1"/>
</dbReference>
<dbReference type="GO" id="GO:0005634">
    <property type="term" value="C:nucleus"/>
    <property type="evidence" value="ECO:0007669"/>
    <property type="project" value="InterPro"/>
</dbReference>
<dbReference type="SUPFAM" id="SSF57701">
    <property type="entry name" value="Zn2/Cys6 DNA-binding domain"/>
    <property type="match status" value="1"/>
</dbReference>
<protein>
    <recommendedName>
        <fullName evidence="7">Zn(2)-C6 fungal-type domain-containing protein</fullName>
    </recommendedName>
</protein>
<feature type="compositionally biased region" description="Pro residues" evidence="6">
    <location>
        <begin position="217"/>
        <end position="226"/>
    </location>
</feature>
<dbReference type="CDD" id="cd00067">
    <property type="entry name" value="GAL4"/>
    <property type="match status" value="1"/>
</dbReference>
<evidence type="ECO:0000313" key="8">
    <source>
        <dbReference type="EMBL" id="KAF2255773.1"/>
    </source>
</evidence>
<dbReference type="GO" id="GO:0000981">
    <property type="term" value="F:DNA-binding transcription factor activity, RNA polymerase II-specific"/>
    <property type="evidence" value="ECO:0007669"/>
    <property type="project" value="InterPro"/>
</dbReference>
<dbReference type="InterPro" id="IPR001138">
    <property type="entry name" value="Zn2Cys6_DnaBD"/>
</dbReference>